<keyword evidence="9" id="KW-0489">Methyltransferase</keyword>
<keyword evidence="3" id="KW-1003">Cell membrane</keyword>
<evidence type="ECO:0000256" key="4">
    <source>
        <dbReference type="ARBA" id="ARBA00022519"/>
    </source>
</evidence>
<evidence type="ECO:0000256" key="6">
    <source>
        <dbReference type="ARBA" id="ARBA00022989"/>
    </source>
</evidence>
<dbReference type="EMBL" id="PHHF01000076">
    <property type="protein sequence ID" value="PTD17277.1"/>
    <property type="molecule type" value="Genomic_DNA"/>
</dbReference>
<dbReference type="InterPro" id="IPR010627">
    <property type="entry name" value="Prepilin_pept_A24_N"/>
</dbReference>
<dbReference type="GO" id="GO:0006465">
    <property type="term" value="P:signal peptide processing"/>
    <property type="evidence" value="ECO:0007669"/>
    <property type="project" value="TreeGrafter"/>
</dbReference>
<comment type="subcellular location">
    <subcellularLocation>
        <location evidence="1">Cell inner membrane</location>
        <topology evidence="1">Multi-pass membrane protein</topology>
    </subcellularLocation>
    <subcellularLocation>
        <location evidence="9">Cell membrane</location>
        <topology evidence="9">Multi-pass membrane protein</topology>
    </subcellularLocation>
</comment>
<dbReference type="AlphaFoldDB" id="A0A2T4HND0"/>
<keyword evidence="6 10" id="KW-1133">Transmembrane helix</keyword>
<accession>A0A2T4HND0</accession>
<dbReference type="GO" id="GO:0032259">
    <property type="term" value="P:methylation"/>
    <property type="evidence" value="ECO:0007669"/>
    <property type="project" value="UniProtKB-KW"/>
</dbReference>
<dbReference type="InterPro" id="IPR050882">
    <property type="entry name" value="Prepilin_peptidase/N-MTase"/>
</dbReference>
<sequence>MSWILPALGAILGLVAGSFLAALALRWPRGQSVMRGRSACDACGHRLGVVDLLPVFGHLLRRGRCAYCGAPIDRRHLLIELACGGIGLVSLLAAPGLEGLCGAMFGWLLVALIALDVDHFWLPDELVAALAVVGVGAGLAGIAPPMADRLIGGLAGFAGLAVIAILYRVTRGRTGMGGGDPKLLGAIGLTLGWQALPLVLLGGASVGLALLGVRRLRGDSIRADQEVPLGALMAVVAWPLWLVAAMA</sequence>
<evidence type="ECO:0000256" key="3">
    <source>
        <dbReference type="ARBA" id="ARBA00022475"/>
    </source>
</evidence>
<comment type="similarity">
    <text evidence="2 8">Belongs to the peptidase A24 family.</text>
</comment>
<evidence type="ECO:0000259" key="11">
    <source>
        <dbReference type="Pfam" id="PF01478"/>
    </source>
</evidence>
<dbReference type="InterPro" id="IPR000045">
    <property type="entry name" value="Prepilin_IV_endopep_pep"/>
</dbReference>
<name>A0A2T4HND0_9SPHN</name>
<keyword evidence="4" id="KW-0997">Cell inner membrane</keyword>
<feature type="transmembrane region" description="Helical" evidence="10">
    <location>
        <begin position="81"/>
        <end position="114"/>
    </location>
</feature>
<dbReference type="Pfam" id="PF06750">
    <property type="entry name" value="A24_N_bact"/>
    <property type="match status" value="1"/>
</dbReference>
<dbReference type="PRINTS" id="PR00864">
    <property type="entry name" value="PREPILNPTASE"/>
</dbReference>
<feature type="transmembrane region" description="Helical" evidence="10">
    <location>
        <begin position="225"/>
        <end position="244"/>
    </location>
</feature>
<dbReference type="Gene3D" id="1.20.120.1220">
    <property type="match status" value="1"/>
</dbReference>
<evidence type="ECO:0000256" key="5">
    <source>
        <dbReference type="ARBA" id="ARBA00022692"/>
    </source>
</evidence>
<dbReference type="Proteomes" id="UP000241206">
    <property type="component" value="Unassembled WGS sequence"/>
</dbReference>
<dbReference type="GO" id="GO:0005886">
    <property type="term" value="C:plasma membrane"/>
    <property type="evidence" value="ECO:0007669"/>
    <property type="project" value="UniProtKB-SubCell"/>
</dbReference>
<evidence type="ECO:0000256" key="9">
    <source>
        <dbReference type="RuleBase" id="RU003794"/>
    </source>
</evidence>
<comment type="catalytic activity">
    <reaction evidence="9">
        <text>Typically cleaves a -Gly-|-Phe- bond to release an N-terminal, basic peptide of 5-8 residues from type IV prepilin, and then N-methylates the new N-terminal amino group, the methyl donor being S-adenosyl-L-methionine.</text>
        <dbReference type="EC" id="3.4.23.43"/>
    </reaction>
</comment>
<dbReference type="PANTHER" id="PTHR30487">
    <property type="entry name" value="TYPE 4 PREPILIN-LIKE PROTEINS LEADER PEPTIDE-PROCESSING ENZYME"/>
    <property type="match status" value="1"/>
</dbReference>
<dbReference type="PANTHER" id="PTHR30487:SF0">
    <property type="entry name" value="PREPILIN LEADER PEPTIDASE_N-METHYLTRANSFERASE-RELATED"/>
    <property type="match status" value="1"/>
</dbReference>
<organism evidence="13 14">
    <name type="scientific">Edaphosphingomonas fennica</name>
    <dbReference type="NCBI Taxonomy" id="114404"/>
    <lineage>
        <taxon>Bacteria</taxon>
        <taxon>Pseudomonadati</taxon>
        <taxon>Pseudomonadota</taxon>
        <taxon>Alphaproteobacteria</taxon>
        <taxon>Sphingomonadales</taxon>
        <taxon>Rhizorhabdaceae</taxon>
        <taxon>Edaphosphingomonas</taxon>
    </lineage>
</organism>
<keyword evidence="9" id="KW-0808">Transferase</keyword>
<keyword evidence="9" id="KW-0645">Protease</keyword>
<gene>
    <name evidence="13" type="ORF">CV103_19670</name>
</gene>
<dbReference type="EC" id="2.1.1.-" evidence="9"/>
<keyword evidence="14" id="KW-1185">Reference proteome</keyword>
<feature type="transmembrane region" description="Helical" evidence="10">
    <location>
        <begin position="126"/>
        <end position="143"/>
    </location>
</feature>
<feature type="domain" description="Prepilin type IV endopeptidase peptidase" evidence="11">
    <location>
        <begin position="104"/>
        <end position="210"/>
    </location>
</feature>
<keyword evidence="7 10" id="KW-0472">Membrane</keyword>
<feature type="transmembrane region" description="Helical" evidence="10">
    <location>
        <begin position="6"/>
        <end position="27"/>
    </location>
</feature>
<keyword evidence="9" id="KW-0511">Multifunctional enzyme</keyword>
<evidence type="ECO:0000313" key="14">
    <source>
        <dbReference type="Proteomes" id="UP000241206"/>
    </source>
</evidence>
<evidence type="ECO:0000256" key="8">
    <source>
        <dbReference type="RuleBase" id="RU003793"/>
    </source>
</evidence>
<evidence type="ECO:0000256" key="2">
    <source>
        <dbReference type="ARBA" id="ARBA00005801"/>
    </source>
</evidence>
<evidence type="ECO:0000256" key="7">
    <source>
        <dbReference type="ARBA" id="ARBA00023136"/>
    </source>
</evidence>
<feature type="domain" description="Prepilin peptidase A24 N-terminal" evidence="12">
    <location>
        <begin position="11"/>
        <end position="90"/>
    </location>
</feature>
<keyword evidence="5 9" id="KW-0812">Transmembrane</keyword>
<evidence type="ECO:0000256" key="1">
    <source>
        <dbReference type="ARBA" id="ARBA00004429"/>
    </source>
</evidence>
<comment type="function">
    <text evidence="9">Plays an essential role in type IV pili and type II pseudopili formation by proteolytically removing the leader sequence from substrate proteins and subsequently monomethylating the alpha-amino group of the newly exposed N-terminal phenylalanine.</text>
</comment>
<comment type="caution">
    <text evidence="13">The sequence shown here is derived from an EMBL/GenBank/DDBJ whole genome shotgun (WGS) entry which is preliminary data.</text>
</comment>
<evidence type="ECO:0000259" key="12">
    <source>
        <dbReference type="Pfam" id="PF06750"/>
    </source>
</evidence>
<dbReference type="GO" id="GO:0004190">
    <property type="term" value="F:aspartic-type endopeptidase activity"/>
    <property type="evidence" value="ECO:0007669"/>
    <property type="project" value="UniProtKB-EC"/>
</dbReference>
<dbReference type="InterPro" id="IPR014032">
    <property type="entry name" value="Peptidase_A24A_bac"/>
</dbReference>
<feature type="transmembrane region" description="Helical" evidence="10">
    <location>
        <begin position="190"/>
        <end position="213"/>
    </location>
</feature>
<evidence type="ECO:0000313" key="13">
    <source>
        <dbReference type="EMBL" id="PTD17277.1"/>
    </source>
</evidence>
<evidence type="ECO:0000256" key="10">
    <source>
        <dbReference type="SAM" id="Phobius"/>
    </source>
</evidence>
<proteinExistence type="inferred from homology"/>
<dbReference type="EC" id="3.4.23.43" evidence="9"/>
<dbReference type="Pfam" id="PF01478">
    <property type="entry name" value="Peptidase_A24"/>
    <property type="match status" value="1"/>
</dbReference>
<protein>
    <recommendedName>
        <fullName evidence="9">Prepilin leader peptidase/N-methyltransferase</fullName>
        <ecNumber evidence="9">2.1.1.-</ecNumber>
        <ecNumber evidence="9">3.4.23.43</ecNumber>
    </recommendedName>
</protein>
<dbReference type="GO" id="GO:0008168">
    <property type="term" value="F:methyltransferase activity"/>
    <property type="evidence" value="ECO:0007669"/>
    <property type="project" value="UniProtKB-KW"/>
</dbReference>
<feature type="transmembrane region" description="Helical" evidence="10">
    <location>
        <begin position="150"/>
        <end position="170"/>
    </location>
</feature>
<reference evidence="13 14" key="1">
    <citation type="submission" date="2017-11" db="EMBL/GenBank/DDBJ databases">
        <title>Sphingomonas oleivorans sp. nov., isolated from oil-contaminated soil.</title>
        <authorList>
            <person name="Wang L."/>
            <person name="Chen L."/>
        </authorList>
    </citation>
    <scope>NUCLEOTIDE SEQUENCE [LARGE SCALE GENOMIC DNA]</scope>
    <source>
        <strain evidence="13 14">K101</strain>
    </source>
</reference>
<keyword evidence="9" id="KW-0378">Hydrolase</keyword>